<dbReference type="EMBL" id="BPQP01000008">
    <property type="protein sequence ID" value="GJD93438.1"/>
    <property type="molecule type" value="Genomic_DNA"/>
</dbReference>
<reference evidence="3" key="1">
    <citation type="journal article" date="2021" name="Front. Microbiol.">
        <title>Comprehensive Comparative Genomics and Phenotyping of Methylobacterium Species.</title>
        <authorList>
            <person name="Alessa O."/>
            <person name="Ogura Y."/>
            <person name="Fujitani Y."/>
            <person name="Takami H."/>
            <person name="Hayashi T."/>
            <person name="Sahin N."/>
            <person name="Tani A."/>
        </authorList>
    </citation>
    <scope>NUCLEOTIDE SEQUENCE</scope>
    <source>
        <strain evidence="3">DSM 19015</strain>
    </source>
</reference>
<keyword evidence="2" id="KW-1133">Transmembrane helix</keyword>
<keyword evidence="2" id="KW-0812">Transmembrane</keyword>
<feature type="region of interest" description="Disordered" evidence="1">
    <location>
        <begin position="1"/>
        <end position="39"/>
    </location>
</feature>
<protein>
    <submittedName>
        <fullName evidence="3">Uncharacterized protein</fullName>
    </submittedName>
</protein>
<evidence type="ECO:0000313" key="3">
    <source>
        <dbReference type="EMBL" id="GJD93438.1"/>
    </source>
</evidence>
<reference evidence="3" key="2">
    <citation type="submission" date="2021-08" db="EMBL/GenBank/DDBJ databases">
        <authorList>
            <person name="Tani A."/>
            <person name="Ola A."/>
            <person name="Ogura Y."/>
            <person name="Katsura K."/>
            <person name="Hayashi T."/>
        </authorList>
    </citation>
    <scope>NUCLEOTIDE SEQUENCE</scope>
    <source>
        <strain evidence="3">DSM 19015</strain>
    </source>
</reference>
<feature type="transmembrane region" description="Helical" evidence="2">
    <location>
        <begin position="52"/>
        <end position="72"/>
    </location>
</feature>
<name>A0ABQ4RUT6_9HYPH</name>
<organism evidence="3 4">
    <name type="scientific">Methylobacterium iners</name>
    <dbReference type="NCBI Taxonomy" id="418707"/>
    <lineage>
        <taxon>Bacteria</taxon>
        <taxon>Pseudomonadati</taxon>
        <taxon>Pseudomonadota</taxon>
        <taxon>Alphaproteobacteria</taxon>
        <taxon>Hyphomicrobiales</taxon>
        <taxon>Methylobacteriaceae</taxon>
        <taxon>Methylobacterium</taxon>
    </lineage>
</organism>
<evidence type="ECO:0000256" key="1">
    <source>
        <dbReference type="SAM" id="MobiDB-lite"/>
    </source>
</evidence>
<feature type="compositionally biased region" description="Polar residues" evidence="1">
    <location>
        <begin position="17"/>
        <end position="33"/>
    </location>
</feature>
<dbReference type="RefSeq" id="WP_238242643.1">
    <property type="nucleotide sequence ID" value="NZ_BPQP01000008.1"/>
</dbReference>
<gene>
    <name evidence="3" type="ORF">OCOJLMKI_0632</name>
</gene>
<dbReference type="Proteomes" id="UP001055125">
    <property type="component" value="Unassembled WGS sequence"/>
</dbReference>
<accession>A0ABQ4RUT6</accession>
<proteinExistence type="predicted"/>
<evidence type="ECO:0000313" key="4">
    <source>
        <dbReference type="Proteomes" id="UP001055125"/>
    </source>
</evidence>
<comment type="caution">
    <text evidence="3">The sequence shown here is derived from an EMBL/GenBank/DDBJ whole genome shotgun (WGS) entry which is preliminary data.</text>
</comment>
<keyword evidence="4" id="KW-1185">Reference proteome</keyword>
<keyword evidence="2" id="KW-0472">Membrane</keyword>
<sequence>MTAKIHPPLEAGPGQGAAQTANPNQTGHHSSALNADHRVGGTIDTADQLSSVTLLGLAVAGAAAAILLHALLG</sequence>
<evidence type="ECO:0000256" key="2">
    <source>
        <dbReference type="SAM" id="Phobius"/>
    </source>
</evidence>